<evidence type="ECO:0000259" key="13">
    <source>
        <dbReference type="Pfam" id="PF00294"/>
    </source>
</evidence>
<dbReference type="InterPro" id="IPR002173">
    <property type="entry name" value="Carboh/pur_kinase_PfkB_CS"/>
</dbReference>
<dbReference type="GO" id="GO:0005829">
    <property type="term" value="C:cytosol"/>
    <property type="evidence" value="ECO:0007669"/>
    <property type="project" value="TreeGrafter"/>
</dbReference>
<evidence type="ECO:0000313" key="14">
    <source>
        <dbReference type="EMBL" id="MBB5149370.1"/>
    </source>
</evidence>
<dbReference type="InterPro" id="IPR011877">
    <property type="entry name" value="Ribokinase"/>
</dbReference>
<feature type="binding site" evidence="12">
    <location>
        <position position="268"/>
    </location>
    <ligand>
        <name>K(+)</name>
        <dbReference type="ChEBI" id="CHEBI:29103"/>
    </ligand>
</feature>
<accession>A0A840PU15</accession>
<comment type="similarity">
    <text evidence="12">Belongs to the carbohydrate kinase PfkB family. Ribokinase subfamily.</text>
</comment>
<dbReference type="HAMAP" id="MF_01987">
    <property type="entry name" value="Ribokinase"/>
    <property type="match status" value="1"/>
</dbReference>
<dbReference type="PANTHER" id="PTHR10584">
    <property type="entry name" value="SUGAR KINASE"/>
    <property type="match status" value="1"/>
</dbReference>
<feature type="binding site" evidence="12">
    <location>
        <position position="273"/>
    </location>
    <ligand>
        <name>K(+)</name>
        <dbReference type="ChEBI" id="CHEBI:29103"/>
    </ligand>
</feature>
<evidence type="ECO:0000256" key="4">
    <source>
        <dbReference type="ARBA" id="ARBA00022679"/>
    </source>
</evidence>
<feature type="domain" description="Carbohydrate kinase PfkB" evidence="13">
    <location>
        <begin position="2"/>
        <end position="280"/>
    </location>
</feature>
<proteinExistence type="inferred from homology"/>
<dbReference type="GO" id="GO:0005524">
    <property type="term" value="F:ATP binding"/>
    <property type="evidence" value="ECO:0007669"/>
    <property type="project" value="UniProtKB-UniRule"/>
</dbReference>
<evidence type="ECO:0000313" key="15">
    <source>
        <dbReference type="Proteomes" id="UP000557217"/>
    </source>
</evidence>
<evidence type="ECO:0000256" key="5">
    <source>
        <dbReference type="ARBA" id="ARBA00022723"/>
    </source>
</evidence>
<feature type="binding site" evidence="12">
    <location>
        <position position="238"/>
    </location>
    <ligand>
        <name>substrate</name>
    </ligand>
</feature>
<comment type="pathway">
    <text evidence="12">Carbohydrate metabolism; D-ribose degradation; D-ribose 5-phosphate from beta-D-ribopyranose: step 2/2.</text>
</comment>
<keyword evidence="8 12" id="KW-0067">ATP-binding</keyword>
<feature type="binding site" evidence="12">
    <location>
        <begin position="237"/>
        <end position="238"/>
    </location>
    <ligand>
        <name>ATP</name>
        <dbReference type="ChEBI" id="CHEBI:30616"/>
    </ligand>
</feature>
<keyword evidence="12" id="KW-0963">Cytoplasm</keyword>
<keyword evidence="7 12" id="KW-0418">Kinase</keyword>
<comment type="similarity">
    <text evidence="1">Belongs to the carbohydrate kinase pfkB family.</text>
</comment>
<name>A0A840PU15_URETH</name>
<dbReference type="SUPFAM" id="SSF53613">
    <property type="entry name" value="Ribokinase-like"/>
    <property type="match status" value="1"/>
</dbReference>
<dbReference type="UniPathway" id="UPA00916">
    <property type="reaction ID" value="UER00889"/>
</dbReference>
<comment type="caution">
    <text evidence="12">Lacks conserved residue(s) required for the propagation of feature annotation.</text>
</comment>
<comment type="catalytic activity">
    <reaction evidence="12">
        <text>D-ribose + ATP = D-ribose 5-phosphate + ADP + H(+)</text>
        <dbReference type="Rhea" id="RHEA:13697"/>
        <dbReference type="ChEBI" id="CHEBI:15378"/>
        <dbReference type="ChEBI" id="CHEBI:30616"/>
        <dbReference type="ChEBI" id="CHEBI:47013"/>
        <dbReference type="ChEBI" id="CHEBI:78346"/>
        <dbReference type="ChEBI" id="CHEBI:456216"/>
        <dbReference type="EC" id="2.7.1.15"/>
    </reaction>
</comment>
<dbReference type="InterPro" id="IPR011611">
    <property type="entry name" value="PfkB_dom"/>
</dbReference>
<evidence type="ECO:0000256" key="10">
    <source>
        <dbReference type="ARBA" id="ARBA00022958"/>
    </source>
</evidence>
<dbReference type="Proteomes" id="UP000557217">
    <property type="component" value="Unassembled WGS sequence"/>
</dbReference>
<feature type="binding site" evidence="12">
    <location>
        <position position="232"/>
    </location>
    <ligand>
        <name>K(+)</name>
        <dbReference type="ChEBI" id="CHEBI:29103"/>
    </ligand>
</feature>
<dbReference type="InterPro" id="IPR002139">
    <property type="entry name" value="Ribo/fructo_kinase"/>
</dbReference>
<keyword evidence="9 12" id="KW-0460">Magnesium</keyword>
<dbReference type="Pfam" id="PF00294">
    <property type="entry name" value="PfkB"/>
    <property type="match status" value="1"/>
</dbReference>
<evidence type="ECO:0000256" key="1">
    <source>
        <dbReference type="ARBA" id="ARBA00005380"/>
    </source>
</evidence>
<evidence type="ECO:0000256" key="6">
    <source>
        <dbReference type="ARBA" id="ARBA00022741"/>
    </source>
</evidence>
<dbReference type="RefSeq" id="WP_016839422.1">
    <property type="nucleotide sequence ID" value="NZ_AP018335.1"/>
</dbReference>
<feature type="binding site" evidence="12">
    <location>
        <position position="136"/>
    </location>
    <ligand>
        <name>substrate</name>
    </ligand>
</feature>
<keyword evidence="15" id="KW-1185">Reference proteome</keyword>
<feature type="active site" description="Proton acceptor" evidence="12">
    <location>
        <position position="238"/>
    </location>
</feature>
<dbReference type="PRINTS" id="PR00990">
    <property type="entry name" value="RIBOKINASE"/>
</dbReference>
<dbReference type="GO" id="GO:0019303">
    <property type="term" value="P:D-ribose catabolic process"/>
    <property type="evidence" value="ECO:0007669"/>
    <property type="project" value="UniProtKB-UniRule"/>
</dbReference>
<comment type="subunit">
    <text evidence="12">Homodimer.</text>
</comment>
<comment type="caution">
    <text evidence="14">The sequence shown here is derived from an EMBL/GenBank/DDBJ whole genome shotgun (WGS) entry which is preliminary data.</text>
</comment>
<keyword evidence="11 12" id="KW-0119">Carbohydrate metabolism</keyword>
<keyword evidence="10 12" id="KW-0630">Potassium</keyword>
<organism evidence="14 15">
    <name type="scientific">Ureibacillus thermosphaericus</name>
    <dbReference type="NCBI Taxonomy" id="51173"/>
    <lineage>
        <taxon>Bacteria</taxon>
        <taxon>Bacillati</taxon>
        <taxon>Bacillota</taxon>
        <taxon>Bacilli</taxon>
        <taxon>Bacillales</taxon>
        <taxon>Caryophanaceae</taxon>
        <taxon>Ureibacillus</taxon>
    </lineage>
</organism>
<comment type="subcellular location">
    <subcellularLocation>
        <location evidence="12">Cytoplasm</location>
    </subcellularLocation>
</comment>
<sequence>MITVIGSINMDLVVETDTFPKQGETVQGKLFTTIPGGKGANQAVAAARLGSQVRMIGAVGDDSFGIELYKKLMSENIDVSGIVKTNNSTGIANILLHNRDNRILFVPGANFDLNKEIIDANIQLIRESKLVMMQLEIPAETIEYVFTICQEHAIPVLLNPAPAANFKKEWMNQITYLTPNETECELIFGADWETVLKEYPNKVIVTLGSEGAAYYDGSKIVRIPGFKTTAVDTTGAGDTFNGAFAHAICSGKSIDDAVEFANIAASLSVEKFGAQGGMPTIDEVLARLGGHEV</sequence>
<evidence type="ECO:0000256" key="9">
    <source>
        <dbReference type="ARBA" id="ARBA00022842"/>
    </source>
</evidence>
<feature type="binding site" evidence="12">
    <location>
        <position position="180"/>
    </location>
    <ligand>
        <name>ATP</name>
        <dbReference type="ChEBI" id="CHEBI:30616"/>
    </ligand>
</feature>
<feature type="binding site" evidence="12">
    <location>
        <position position="262"/>
    </location>
    <ligand>
        <name>ATP</name>
        <dbReference type="ChEBI" id="CHEBI:30616"/>
    </ligand>
</feature>
<feature type="binding site" evidence="12">
    <location>
        <begin position="9"/>
        <end position="11"/>
    </location>
    <ligand>
        <name>substrate</name>
    </ligand>
</feature>
<evidence type="ECO:0000256" key="12">
    <source>
        <dbReference type="HAMAP-Rule" id="MF_01987"/>
    </source>
</evidence>
<dbReference type="NCBIfam" id="TIGR02152">
    <property type="entry name" value="D_ribokin_bact"/>
    <property type="match status" value="1"/>
</dbReference>
<keyword evidence="4 12" id="KW-0808">Transferase</keyword>
<feature type="binding site" evidence="12">
    <location>
        <begin position="206"/>
        <end position="211"/>
    </location>
    <ligand>
        <name>ATP</name>
        <dbReference type="ChEBI" id="CHEBI:30616"/>
    </ligand>
</feature>
<dbReference type="PROSITE" id="PS00584">
    <property type="entry name" value="PFKB_KINASES_2"/>
    <property type="match status" value="1"/>
</dbReference>
<gene>
    <name evidence="12" type="primary">rbsK</name>
    <name evidence="14" type="ORF">HNR36_001760</name>
</gene>
<evidence type="ECO:0000256" key="11">
    <source>
        <dbReference type="ARBA" id="ARBA00023277"/>
    </source>
</evidence>
<evidence type="ECO:0000256" key="7">
    <source>
        <dbReference type="ARBA" id="ARBA00022777"/>
    </source>
</evidence>
<dbReference type="EC" id="2.7.1.15" evidence="2 12"/>
<dbReference type="EMBL" id="JACHGZ010000019">
    <property type="protein sequence ID" value="MBB5149370.1"/>
    <property type="molecule type" value="Genomic_DNA"/>
</dbReference>
<feature type="binding site" evidence="12">
    <location>
        <position position="234"/>
    </location>
    <ligand>
        <name>K(+)</name>
        <dbReference type="ChEBI" id="CHEBI:29103"/>
    </ligand>
</feature>
<dbReference type="InterPro" id="IPR029056">
    <property type="entry name" value="Ribokinase-like"/>
</dbReference>
<protein>
    <recommendedName>
        <fullName evidence="3 12">Ribokinase</fullName>
        <shortName evidence="12">RK</shortName>
        <ecNumber evidence="2 12">2.7.1.15</ecNumber>
    </recommendedName>
</protein>
<dbReference type="AlphaFoldDB" id="A0A840PU15"/>
<evidence type="ECO:0000256" key="2">
    <source>
        <dbReference type="ARBA" id="ARBA00012035"/>
    </source>
</evidence>
<feature type="binding site" evidence="12">
    <location>
        <begin position="37"/>
        <end position="41"/>
    </location>
    <ligand>
        <name>substrate</name>
    </ligand>
</feature>
<comment type="function">
    <text evidence="12">Catalyzes the phosphorylation of ribose at O-5 in a reaction requiring ATP and magnesium. The resulting D-ribose-5-phosphate can then be used either for sythesis of nucleotides, histidine, and tryptophan, or as a component of the pentose phosphate pathway.</text>
</comment>
<dbReference type="PANTHER" id="PTHR10584:SF166">
    <property type="entry name" value="RIBOKINASE"/>
    <property type="match status" value="1"/>
</dbReference>
<dbReference type="GO" id="GO:0046872">
    <property type="term" value="F:metal ion binding"/>
    <property type="evidence" value="ECO:0007669"/>
    <property type="project" value="UniProtKB-KW"/>
</dbReference>
<evidence type="ECO:0000256" key="8">
    <source>
        <dbReference type="ARBA" id="ARBA00022840"/>
    </source>
</evidence>
<dbReference type="GO" id="GO:0004747">
    <property type="term" value="F:ribokinase activity"/>
    <property type="evidence" value="ECO:0007669"/>
    <property type="project" value="UniProtKB-UniRule"/>
</dbReference>
<reference evidence="14 15" key="1">
    <citation type="submission" date="2020-08" db="EMBL/GenBank/DDBJ databases">
        <title>Genomic Encyclopedia of Type Strains, Phase IV (KMG-IV): sequencing the most valuable type-strain genomes for metagenomic binning, comparative biology and taxonomic classification.</title>
        <authorList>
            <person name="Goeker M."/>
        </authorList>
    </citation>
    <scope>NUCLEOTIDE SEQUENCE [LARGE SCALE GENOMIC DNA]</scope>
    <source>
        <strain evidence="14 15">DSM 10633</strain>
    </source>
</reference>
<comment type="activity regulation">
    <text evidence="12">Activated by a monovalent cation that binds near, but not in, the active site. The most likely occupant of the site in vivo is potassium. Ion binding induces a conformational change that may alter substrate affinity.</text>
</comment>
<dbReference type="Gene3D" id="3.40.1190.20">
    <property type="match status" value="1"/>
</dbReference>
<evidence type="ECO:0000256" key="3">
    <source>
        <dbReference type="ARBA" id="ARBA00016943"/>
    </source>
</evidence>
<comment type="cofactor">
    <cofactor evidence="12">
        <name>Mg(2+)</name>
        <dbReference type="ChEBI" id="CHEBI:18420"/>
    </cofactor>
    <text evidence="12">Requires a divalent cation, most likely magnesium in vivo, as an electrophilic catalyst to aid phosphoryl group transfer. It is the chelate of the metal and the nucleotide that is the actual substrate.</text>
</comment>
<keyword evidence="6 12" id="KW-0547">Nucleotide-binding</keyword>
<dbReference type="CDD" id="cd01174">
    <property type="entry name" value="ribokinase"/>
    <property type="match status" value="1"/>
</dbReference>
<keyword evidence="5 12" id="KW-0479">Metal-binding</keyword>
<feature type="binding site" evidence="12">
    <location>
        <position position="271"/>
    </location>
    <ligand>
        <name>K(+)</name>
        <dbReference type="ChEBI" id="CHEBI:29103"/>
    </ligand>
</feature>